<evidence type="ECO:0000256" key="6">
    <source>
        <dbReference type="ARBA" id="ARBA00022989"/>
    </source>
</evidence>
<evidence type="ECO:0000256" key="8">
    <source>
        <dbReference type="RuleBase" id="RU363041"/>
    </source>
</evidence>
<dbReference type="InterPro" id="IPR002781">
    <property type="entry name" value="TM_pro_TauE-like"/>
</dbReference>
<dbReference type="PANTHER" id="PTHR30269">
    <property type="entry name" value="TRANSMEMBRANE PROTEIN YFCA"/>
    <property type="match status" value="1"/>
</dbReference>
<keyword evidence="4 8" id="KW-1003">Cell membrane</keyword>
<dbReference type="AlphaFoldDB" id="A0A9D1TQQ0"/>
<feature type="transmembrane region" description="Helical" evidence="8">
    <location>
        <begin position="12"/>
        <end position="37"/>
    </location>
</feature>
<sequence length="243" mass="26449">METELLISMLAWFLGSFVCGLCGLGAAIIAMPFMILVLPVQTVTMVSCLTALGLTGAMALQYMKYCRKKTVLWMALGAVPGALTGVQVLQNVSEHVLELGIGVLIIFCVAGMQFFQNRLKIRERTAYSLLTGFLGGLVGTCVTIDGPVVAIYGLLAGWNPQLFLGTTSLFFFLRSIVSCSVQWSAGLYTEQILTYALWCLPLSLLGFYLSVPLLRRINVTFFRSVVKVIIVFAGCLCLYKGLA</sequence>
<evidence type="ECO:0000256" key="1">
    <source>
        <dbReference type="ARBA" id="ARBA00004651"/>
    </source>
</evidence>
<comment type="similarity">
    <text evidence="2 8">Belongs to the 4-toluene sulfonate uptake permease (TSUP) (TC 2.A.102) family.</text>
</comment>
<dbReference type="InterPro" id="IPR052017">
    <property type="entry name" value="TSUP"/>
</dbReference>
<dbReference type="Proteomes" id="UP000886752">
    <property type="component" value="Unassembled WGS sequence"/>
</dbReference>
<evidence type="ECO:0000256" key="7">
    <source>
        <dbReference type="ARBA" id="ARBA00023136"/>
    </source>
</evidence>
<feature type="transmembrane region" description="Helical" evidence="8">
    <location>
        <begin position="195"/>
        <end position="214"/>
    </location>
</feature>
<feature type="transmembrane region" description="Helical" evidence="8">
    <location>
        <begin position="70"/>
        <end position="89"/>
    </location>
</feature>
<keyword evidence="6 8" id="KW-1133">Transmembrane helix</keyword>
<evidence type="ECO:0000256" key="5">
    <source>
        <dbReference type="ARBA" id="ARBA00022692"/>
    </source>
</evidence>
<dbReference type="Pfam" id="PF01925">
    <property type="entry name" value="TauE"/>
    <property type="match status" value="1"/>
</dbReference>
<evidence type="ECO:0000256" key="4">
    <source>
        <dbReference type="ARBA" id="ARBA00022475"/>
    </source>
</evidence>
<gene>
    <name evidence="9" type="ORF">H9894_05835</name>
</gene>
<name>A0A9D1TQQ0_9BACT</name>
<reference evidence="9" key="2">
    <citation type="submission" date="2021-04" db="EMBL/GenBank/DDBJ databases">
        <authorList>
            <person name="Gilroy R."/>
        </authorList>
    </citation>
    <scope>NUCLEOTIDE SEQUENCE</scope>
    <source>
        <strain evidence="9">ChiHecec2B26-446</strain>
    </source>
</reference>
<protein>
    <recommendedName>
        <fullName evidence="8">Probable membrane transporter protein</fullName>
    </recommendedName>
</protein>
<dbReference type="PANTHER" id="PTHR30269:SF37">
    <property type="entry name" value="MEMBRANE TRANSPORTER PROTEIN"/>
    <property type="match status" value="1"/>
</dbReference>
<organism evidence="9 10">
    <name type="scientific">Candidatus Desulfovibrio intestinipullorum</name>
    <dbReference type="NCBI Taxonomy" id="2838536"/>
    <lineage>
        <taxon>Bacteria</taxon>
        <taxon>Pseudomonadati</taxon>
        <taxon>Thermodesulfobacteriota</taxon>
        <taxon>Desulfovibrionia</taxon>
        <taxon>Desulfovibrionales</taxon>
        <taxon>Desulfovibrionaceae</taxon>
        <taxon>Desulfovibrio</taxon>
    </lineage>
</organism>
<feature type="transmembrane region" description="Helical" evidence="8">
    <location>
        <begin position="127"/>
        <end position="155"/>
    </location>
</feature>
<feature type="transmembrane region" description="Helical" evidence="8">
    <location>
        <begin position="95"/>
        <end position="115"/>
    </location>
</feature>
<dbReference type="GO" id="GO:0005886">
    <property type="term" value="C:plasma membrane"/>
    <property type="evidence" value="ECO:0007669"/>
    <property type="project" value="UniProtKB-SubCell"/>
</dbReference>
<keyword evidence="7 8" id="KW-0472">Membrane</keyword>
<dbReference type="EMBL" id="DXHV01000059">
    <property type="protein sequence ID" value="HIW00696.1"/>
    <property type="molecule type" value="Genomic_DNA"/>
</dbReference>
<comment type="subcellular location">
    <subcellularLocation>
        <location evidence="1 8">Cell membrane</location>
        <topology evidence="1 8">Multi-pass membrane protein</topology>
    </subcellularLocation>
</comment>
<keyword evidence="5 8" id="KW-0812">Transmembrane</keyword>
<comment type="caution">
    <text evidence="9">The sequence shown here is derived from an EMBL/GenBank/DDBJ whole genome shotgun (WGS) entry which is preliminary data.</text>
</comment>
<evidence type="ECO:0000313" key="9">
    <source>
        <dbReference type="EMBL" id="HIW00696.1"/>
    </source>
</evidence>
<keyword evidence="3" id="KW-0813">Transport</keyword>
<reference evidence="9" key="1">
    <citation type="journal article" date="2021" name="PeerJ">
        <title>Extensive microbial diversity within the chicken gut microbiome revealed by metagenomics and culture.</title>
        <authorList>
            <person name="Gilroy R."/>
            <person name="Ravi A."/>
            <person name="Getino M."/>
            <person name="Pursley I."/>
            <person name="Horton D.L."/>
            <person name="Alikhan N.F."/>
            <person name="Baker D."/>
            <person name="Gharbi K."/>
            <person name="Hall N."/>
            <person name="Watson M."/>
            <person name="Adriaenssens E.M."/>
            <person name="Foster-Nyarko E."/>
            <person name="Jarju S."/>
            <person name="Secka A."/>
            <person name="Antonio M."/>
            <person name="Oren A."/>
            <person name="Chaudhuri R.R."/>
            <person name="La Ragione R."/>
            <person name="Hildebrand F."/>
            <person name="Pallen M.J."/>
        </authorList>
    </citation>
    <scope>NUCLEOTIDE SEQUENCE</scope>
    <source>
        <strain evidence="9">ChiHecec2B26-446</strain>
    </source>
</reference>
<accession>A0A9D1TQQ0</accession>
<evidence type="ECO:0000313" key="10">
    <source>
        <dbReference type="Proteomes" id="UP000886752"/>
    </source>
</evidence>
<evidence type="ECO:0000256" key="2">
    <source>
        <dbReference type="ARBA" id="ARBA00009142"/>
    </source>
</evidence>
<evidence type="ECO:0000256" key="3">
    <source>
        <dbReference type="ARBA" id="ARBA00022448"/>
    </source>
</evidence>
<feature type="transmembrane region" description="Helical" evidence="8">
    <location>
        <begin position="220"/>
        <end position="239"/>
    </location>
</feature>
<feature type="transmembrane region" description="Helical" evidence="8">
    <location>
        <begin position="43"/>
        <end position="63"/>
    </location>
</feature>
<proteinExistence type="inferred from homology"/>